<evidence type="ECO:0000313" key="4">
    <source>
        <dbReference type="Proteomes" id="UP001058682"/>
    </source>
</evidence>
<feature type="chain" id="PRO_5042220799" description="DUF3298 domain-containing protein" evidence="1">
    <location>
        <begin position="25"/>
        <end position="308"/>
    </location>
</feature>
<reference evidence="3" key="1">
    <citation type="submission" date="2019-04" db="EMBL/GenBank/DDBJ databases">
        <title>Whole genome sequencing of oral phylogroup 2 treponemes.</title>
        <authorList>
            <person name="Chan Y."/>
            <person name="Zeng H.H."/>
            <person name="Yu X.L."/>
            <person name="Leung W.K."/>
            <person name="Watt R.M."/>
        </authorList>
    </citation>
    <scope>NUCLEOTIDE SEQUENCE</scope>
    <source>
        <strain evidence="3">OMZ 835</strain>
        <strain evidence="2">OMZ 847</strain>
    </source>
</reference>
<feature type="signal peptide" evidence="1">
    <location>
        <begin position="1"/>
        <end position="24"/>
    </location>
</feature>
<protein>
    <recommendedName>
        <fullName evidence="6">DUF3298 domain-containing protein</fullName>
    </recommendedName>
</protein>
<keyword evidence="5" id="KW-1185">Reference proteome</keyword>
<sequence length="308" mass="35468">MKKAVTLVMISLVLFAGFNSLLFAEDTVTIKTLFKLLPEKVLKPVFDNFNLDTARRDSYIEVCDDENRYLSLKSEYGFEMCYWDVKGGKKLILVSYGGAGPEVFYLYNKGKFSETNDFGIKAIKEQVKKSPALEGMNDLIRFYPLRDNTSLAVMINQLDCMIFKWKNEKFVRINDYVLKETDDESDIYNILLSGFVKALNAHDAAFCLQYIKPDYIAFQCMDMLQGRTEQFICELIAGQNEDSEYIEPHSLKDIKKASYSLNDEFGFIITIELIDGRTYTYFPMIEGFEEAEIYGLPIQYLYLVGARG</sequence>
<keyword evidence="1" id="KW-0732">Signal</keyword>
<evidence type="ECO:0008006" key="6">
    <source>
        <dbReference type="Google" id="ProtNLM"/>
    </source>
</evidence>
<dbReference type="Proteomes" id="UP001059401">
    <property type="component" value="Chromosome"/>
</dbReference>
<dbReference type="RefSeq" id="WP_044977611.1">
    <property type="nucleotide sequence ID" value="NZ_CP009228.1"/>
</dbReference>
<dbReference type="EMBL" id="CP038802">
    <property type="protein sequence ID" value="UTY29252.1"/>
    <property type="molecule type" value="Genomic_DNA"/>
</dbReference>
<dbReference type="Proteomes" id="UP001058682">
    <property type="component" value="Chromosome"/>
</dbReference>
<evidence type="ECO:0000256" key="1">
    <source>
        <dbReference type="SAM" id="SignalP"/>
    </source>
</evidence>
<evidence type="ECO:0000313" key="3">
    <source>
        <dbReference type="EMBL" id="UTY34109.1"/>
    </source>
</evidence>
<evidence type="ECO:0000313" key="2">
    <source>
        <dbReference type="EMBL" id="UTY29252.1"/>
    </source>
</evidence>
<gene>
    <name evidence="3" type="ORF">E4N74_08895</name>
    <name evidence="2" type="ORF">E4N76_09950</name>
</gene>
<name>A0AAE9MT28_9SPIR</name>
<accession>A0AAE9MT28</accession>
<dbReference type="EMBL" id="CP038804">
    <property type="protein sequence ID" value="UTY34109.1"/>
    <property type="molecule type" value="Genomic_DNA"/>
</dbReference>
<evidence type="ECO:0000313" key="5">
    <source>
        <dbReference type="Proteomes" id="UP001059401"/>
    </source>
</evidence>
<dbReference type="AlphaFoldDB" id="A0AAE9MT28"/>
<proteinExistence type="predicted"/>
<dbReference type="KEGG" id="tpk:JO40_01790"/>
<organism evidence="3 4">
    <name type="scientific">Treponema putidum</name>
    <dbReference type="NCBI Taxonomy" id="221027"/>
    <lineage>
        <taxon>Bacteria</taxon>
        <taxon>Pseudomonadati</taxon>
        <taxon>Spirochaetota</taxon>
        <taxon>Spirochaetia</taxon>
        <taxon>Spirochaetales</taxon>
        <taxon>Treponemataceae</taxon>
        <taxon>Treponema</taxon>
    </lineage>
</organism>